<keyword evidence="2" id="KW-1185">Reference proteome</keyword>
<name>A0AC61RCT4_9BACT</name>
<proteinExistence type="predicted"/>
<evidence type="ECO:0000313" key="1">
    <source>
        <dbReference type="EMBL" id="TGY75995.1"/>
    </source>
</evidence>
<comment type="caution">
    <text evidence="1">The sequence shown here is derived from an EMBL/GenBank/DDBJ whole genome shotgun (WGS) entry which is preliminary data.</text>
</comment>
<dbReference type="Proteomes" id="UP000306319">
    <property type="component" value="Unassembled WGS sequence"/>
</dbReference>
<organism evidence="1 2">
    <name type="scientific">Lepagella muris</name>
    <dbReference type="NCBI Taxonomy" id="3032870"/>
    <lineage>
        <taxon>Bacteria</taxon>
        <taxon>Pseudomonadati</taxon>
        <taxon>Bacteroidota</taxon>
        <taxon>Bacteroidia</taxon>
        <taxon>Bacteroidales</taxon>
        <taxon>Muribaculaceae</taxon>
        <taxon>Lepagella</taxon>
    </lineage>
</organism>
<gene>
    <name evidence="1" type="ORF">E5331_19025</name>
</gene>
<evidence type="ECO:0000313" key="2">
    <source>
        <dbReference type="Proteomes" id="UP000306319"/>
    </source>
</evidence>
<dbReference type="EMBL" id="SRYB01000046">
    <property type="protein sequence ID" value="TGY75995.1"/>
    <property type="molecule type" value="Genomic_DNA"/>
</dbReference>
<accession>A0AC61RCT4</accession>
<protein>
    <submittedName>
        <fullName evidence="1">Uncharacterized protein</fullName>
    </submittedName>
</protein>
<reference evidence="1" key="1">
    <citation type="submission" date="2019-04" db="EMBL/GenBank/DDBJ databases">
        <title>Microbes associate with the intestines of laboratory mice.</title>
        <authorList>
            <person name="Navarre W."/>
            <person name="Wong E."/>
            <person name="Huang K."/>
            <person name="Tropini C."/>
            <person name="Ng K."/>
            <person name="Yu B."/>
        </authorList>
    </citation>
    <scope>NUCLEOTIDE SEQUENCE</scope>
    <source>
        <strain evidence="1">NM04_E33</strain>
    </source>
</reference>
<sequence length="458" mass="53340">MIDNMQLSKENSTIIVYDRFNSLVSIVSILFLCISYSFVSSVHIGLGLIFIYIIGILFLRLWTKSRFISNIFNLFFCIYGLYLLLTQIVFINGIQDGYFFHIDASKSFFYQTELYIDGASWSNLLQHCMLIYPDYPFAQVIFSGWWLIGEQIGVDLSQVRFFLRIQDLFFGPFILSIIALYLRENNFDKVQILRLCLLFGLFSYLLITSVIFSRDLHVAFFYTLLGYYSLSNEKHKFIYLKFFVLILLVAGFRIENGLFAICFPLYYYYRYRKFTQLTYLTIFLVAVVFILSGGLTLFLNMRDAFNEHTVSLGDGLYNKFNSLPFPLNMFFNSIYSYISPFPFIQYIADPNAGLFAITSIVSPFLRVVMLLTVAIFIKRNHTDFTTKLMFAIIIVYICSCSLIEPNLRRTFAIVPILFMVFCTKFYLLNRITRNNIIKIAVASLLLINLPATVFVLIK</sequence>